<comment type="caution">
    <text evidence="11">The sequence shown here is derived from an EMBL/GenBank/DDBJ whole genome shotgun (WGS) entry which is preliminary data.</text>
</comment>
<evidence type="ECO:0000256" key="3">
    <source>
        <dbReference type="ARBA" id="ARBA00022989"/>
    </source>
</evidence>
<evidence type="ECO:0000256" key="4">
    <source>
        <dbReference type="ARBA" id="ARBA00023040"/>
    </source>
</evidence>
<dbReference type="PROSITE" id="PS50262">
    <property type="entry name" value="G_PROTEIN_RECEP_F1_2"/>
    <property type="match status" value="1"/>
</dbReference>
<keyword evidence="2 8" id="KW-0812">Transmembrane</keyword>
<comment type="similarity">
    <text evidence="8">Belongs to the G-protein coupled receptor 1 family.</text>
</comment>
<feature type="transmembrane region" description="Helical" evidence="9">
    <location>
        <begin position="254"/>
        <end position="272"/>
    </location>
</feature>
<protein>
    <recommendedName>
        <fullName evidence="10">G-protein coupled receptors family 1 profile domain-containing protein</fullName>
    </recommendedName>
</protein>
<comment type="subcellular location">
    <subcellularLocation>
        <location evidence="1">Membrane</location>
        <topology evidence="1">Multi-pass membrane protein</topology>
    </subcellularLocation>
</comment>
<keyword evidence="6 8" id="KW-0675">Receptor</keyword>
<dbReference type="SUPFAM" id="SSF81321">
    <property type="entry name" value="Family A G protein-coupled receptor-like"/>
    <property type="match status" value="1"/>
</dbReference>
<feature type="transmembrane region" description="Helical" evidence="9">
    <location>
        <begin position="292"/>
        <end position="315"/>
    </location>
</feature>
<dbReference type="Pfam" id="PF00001">
    <property type="entry name" value="7tm_1"/>
    <property type="match status" value="1"/>
</dbReference>
<name>A0AA39H6H9_9BILA</name>
<evidence type="ECO:0000256" key="6">
    <source>
        <dbReference type="ARBA" id="ARBA00023170"/>
    </source>
</evidence>
<dbReference type="EMBL" id="JAUCMV010000005">
    <property type="protein sequence ID" value="KAK0400050.1"/>
    <property type="molecule type" value="Genomic_DNA"/>
</dbReference>
<evidence type="ECO:0000313" key="12">
    <source>
        <dbReference type="Proteomes" id="UP001175271"/>
    </source>
</evidence>
<feature type="transmembrane region" description="Helical" evidence="9">
    <location>
        <begin position="101"/>
        <end position="122"/>
    </location>
</feature>
<dbReference type="InterPro" id="IPR000276">
    <property type="entry name" value="GPCR_Rhodpsn"/>
</dbReference>
<dbReference type="GO" id="GO:0008188">
    <property type="term" value="F:neuropeptide receptor activity"/>
    <property type="evidence" value="ECO:0007669"/>
    <property type="project" value="TreeGrafter"/>
</dbReference>
<keyword evidence="5 9" id="KW-0472">Membrane</keyword>
<feature type="transmembrane region" description="Helical" evidence="9">
    <location>
        <begin position="143"/>
        <end position="163"/>
    </location>
</feature>
<keyword evidence="3 9" id="KW-1133">Transmembrane helix</keyword>
<keyword evidence="12" id="KW-1185">Reference proteome</keyword>
<dbReference type="PROSITE" id="PS00237">
    <property type="entry name" value="G_PROTEIN_RECEP_F1_1"/>
    <property type="match status" value="1"/>
</dbReference>
<evidence type="ECO:0000256" key="5">
    <source>
        <dbReference type="ARBA" id="ARBA00023136"/>
    </source>
</evidence>
<sequence length="381" mass="44302">MNNTGIDETAVEEEIVQLCIPCRVLAICLYSILSVVAIVGNSLIVLMILYFRRLHTPTNVLILNLAIADLLISLLCMPFSYWHVIIFDDQRWVFGALFCKLFAYLQATAVFLSSWTLVVISFDRFMAIMFVMSPWLRLTRRRAILLVLITWTFSLVMALPLLIVNRTFRDGITDVIICQERWDVLEQFFGPDTQIMHTYTTVVFALQYCMPLLVLVITYTFIGIKMWNSRVPGIDQSENSRCLMQERHDSVKKLIPMVLMVSALYAGCWLPQNLLMNIMLTYRPSIASHPYILYMWWIAHTIAMLHSIVNPFIYYTRNQKFREGFTYFLRFLPFVEFHGFHLLNDNNRTHAVRIVNMVAYMPVTGGKKPEESKESKSSISR</sequence>
<accession>A0AA39H6H9</accession>
<dbReference type="AlphaFoldDB" id="A0AA39H6H9"/>
<feature type="domain" description="G-protein coupled receptors family 1 profile" evidence="10">
    <location>
        <begin position="40"/>
        <end position="314"/>
    </location>
</feature>
<dbReference type="Gene3D" id="1.20.1070.10">
    <property type="entry name" value="Rhodopsin 7-helix transmembrane proteins"/>
    <property type="match status" value="1"/>
</dbReference>
<feature type="transmembrane region" description="Helical" evidence="9">
    <location>
        <begin position="61"/>
        <end position="81"/>
    </location>
</feature>
<dbReference type="PRINTS" id="PR00237">
    <property type="entry name" value="GPCRRHODOPSN"/>
</dbReference>
<evidence type="ECO:0000256" key="2">
    <source>
        <dbReference type="ARBA" id="ARBA00022692"/>
    </source>
</evidence>
<dbReference type="PANTHER" id="PTHR24238">
    <property type="entry name" value="G-PROTEIN COUPLED RECEPTOR"/>
    <property type="match status" value="1"/>
</dbReference>
<evidence type="ECO:0000256" key="7">
    <source>
        <dbReference type="ARBA" id="ARBA00023224"/>
    </source>
</evidence>
<evidence type="ECO:0000256" key="1">
    <source>
        <dbReference type="ARBA" id="ARBA00004141"/>
    </source>
</evidence>
<feature type="transmembrane region" description="Helical" evidence="9">
    <location>
        <begin position="199"/>
        <end position="222"/>
    </location>
</feature>
<evidence type="ECO:0000259" key="10">
    <source>
        <dbReference type="PROSITE" id="PS50262"/>
    </source>
</evidence>
<evidence type="ECO:0000313" key="11">
    <source>
        <dbReference type="EMBL" id="KAK0400050.1"/>
    </source>
</evidence>
<evidence type="ECO:0000256" key="8">
    <source>
        <dbReference type="RuleBase" id="RU000688"/>
    </source>
</evidence>
<gene>
    <name evidence="11" type="ORF">QR680_003326</name>
</gene>
<dbReference type="InterPro" id="IPR017452">
    <property type="entry name" value="GPCR_Rhodpsn_7TM"/>
</dbReference>
<dbReference type="Proteomes" id="UP001175271">
    <property type="component" value="Unassembled WGS sequence"/>
</dbReference>
<keyword evidence="7 8" id="KW-0807">Transducer</keyword>
<dbReference type="GO" id="GO:0005886">
    <property type="term" value="C:plasma membrane"/>
    <property type="evidence" value="ECO:0007669"/>
    <property type="project" value="TreeGrafter"/>
</dbReference>
<proteinExistence type="inferred from homology"/>
<feature type="transmembrane region" description="Helical" evidence="9">
    <location>
        <begin position="24"/>
        <end position="49"/>
    </location>
</feature>
<evidence type="ECO:0000256" key="9">
    <source>
        <dbReference type="SAM" id="Phobius"/>
    </source>
</evidence>
<keyword evidence="4 8" id="KW-0297">G-protein coupled receptor</keyword>
<organism evidence="11 12">
    <name type="scientific">Steinernema hermaphroditum</name>
    <dbReference type="NCBI Taxonomy" id="289476"/>
    <lineage>
        <taxon>Eukaryota</taxon>
        <taxon>Metazoa</taxon>
        <taxon>Ecdysozoa</taxon>
        <taxon>Nematoda</taxon>
        <taxon>Chromadorea</taxon>
        <taxon>Rhabditida</taxon>
        <taxon>Tylenchina</taxon>
        <taxon>Panagrolaimomorpha</taxon>
        <taxon>Strongyloidoidea</taxon>
        <taxon>Steinernematidae</taxon>
        <taxon>Steinernema</taxon>
    </lineage>
</organism>
<dbReference type="PANTHER" id="PTHR24238:SF77">
    <property type="entry name" value="NEUROPEPTIDE RECEPTOR 22"/>
    <property type="match status" value="1"/>
</dbReference>
<reference evidence="11" key="1">
    <citation type="submission" date="2023-06" db="EMBL/GenBank/DDBJ databases">
        <title>Genomic analysis of the entomopathogenic nematode Steinernema hermaphroditum.</title>
        <authorList>
            <person name="Schwarz E.M."/>
            <person name="Heppert J.K."/>
            <person name="Baniya A."/>
            <person name="Schwartz H.T."/>
            <person name="Tan C.-H."/>
            <person name="Antoshechkin I."/>
            <person name="Sternberg P.W."/>
            <person name="Goodrich-Blair H."/>
            <person name="Dillman A.R."/>
        </authorList>
    </citation>
    <scope>NUCLEOTIDE SEQUENCE</scope>
    <source>
        <strain evidence="11">PS9179</strain>
        <tissue evidence="11">Whole animal</tissue>
    </source>
</reference>